<dbReference type="InterPro" id="IPR020841">
    <property type="entry name" value="PKS_Beta-ketoAc_synthase_dom"/>
</dbReference>
<dbReference type="PROSITE" id="PS00606">
    <property type="entry name" value="KS3_1"/>
    <property type="match status" value="1"/>
</dbReference>
<evidence type="ECO:0000259" key="5">
    <source>
        <dbReference type="PROSITE" id="PS52004"/>
    </source>
</evidence>
<dbReference type="Pfam" id="PF02801">
    <property type="entry name" value="Ketoacyl-synt_C"/>
    <property type="match status" value="1"/>
</dbReference>
<dbReference type="PANTHER" id="PTHR11712:SF347">
    <property type="entry name" value="BETA KETOACYL-ACYL CARRIER PROTEIN SYNTHASE"/>
    <property type="match status" value="1"/>
</dbReference>
<feature type="domain" description="Ketosynthase family 3 (KS3)" evidence="5">
    <location>
        <begin position="7"/>
        <end position="396"/>
    </location>
</feature>
<dbReference type="Pfam" id="PF00109">
    <property type="entry name" value="ketoacyl-synt"/>
    <property type="match status" value="1"/>
</dbReference>
<dbReference type="PANTHER" id="PTHR11712">
    <property type="entry name" value="POLYKETIDE SYNTHASE-RELATED"/>
    <property type="match status" value="1"/>
</dbReference>
<accession>A0ABW9HTS0</accession>
<name>A0ABW9HTS0_9ACTN</name>
<reference evidence="6 7" key="1">
    <citation type="submission" date="2024-12" db="EMBL/GenBank/DDBJ databases">
        <title>Forecasting of Potato common scab and diversities of Pathogenic streptomyces spp. in china.</title>
        <authorList>
            <person name="Handique U."/>
            <person name="Wu J."/>
        </authorList>
    </citation>
    <scope>NUCLEOTIDE SEQUENCE [LARGE SCALE GENOMIC DNA]</scope>
    <source>
        <strain evidence="6 7">ZRIMU1530</strain>
    </source>
</reference>
<dbReference type="InterPro" id="IPR014030">
    <property type="entry name" value="Ketoacyl_synth_N"/>
</dbReference>
<dbReference type="SUPFAM" id="SSF53901">
    <property type="entry name" value="Thiolase-like"/>
    <property type="match status" value="1"/>
</dbReference>
<dbReference type="InterPro" id="IPR014031">
    <property type="entry name" value="Ketoacyl_synth_C"/>
</dbReference>
<dbReference type="Proteomes" id="UP001631957">
    <property type="component" value="Unassembled WGS sequence"/>
</dbReference>
<dbReference type="RefSeq" id="WP_409123848.1">
    <property type="nucleotide sequence ID" value="NZ_JBJVNI010000012.1"/>
</dbReference>
<dbReference type="PROSITE" id="PS52004">
    <property type="entry name" value="KS3_2"/>
    <property type="match status" value="1"/>
</dbReference>
<comment type="similarity">
    <text evidence="1 4">Belongs to the thiolase-like superfamily. Beta-ketoacyl-ACP synthases family.</text>
</comment>
<comment type="caution">
    <text evidence="6">The sequence shown here is derived from an EMBL/GenBank/DDBJ whole genome shotgun (WGS) entry which is preliminary data.</text>
</comment>
<evidence type="ECO:0000313" key="7">
    <source>
        <dbReference type="Proteomes" id="UP001631957"/>
    </source>
</evidence>
<protein>
    <submittedName>
        <fullName evidence="6">Beta-ketoacyl-[acyl-carrier-protein] synthase family protein</fullName>
        <ecNumber evidence="6">2.3.1.-</ecNumber>
    </submittedName>
</protein>
<evidence type="ECO:0000256" key="4">
    <source>
        <dbReference type="RuleBase" id="RU003694"/>
    </source>
</evidence>
<evidence type="ECO:0000313" key="6">
    <source>
        <dbReference type="EMBL" id="MFM9611488.1"/>
    </source>
</evidence>
<dbReference type="GO" id="GO:0016746">
    <property type="term" value="F:acyltransferase activity"/>
    <property type="evidence" value="ECO:0007669"/>
    <property type="project" value="UniProtKB-KW"/>
</dbReference>
<evidence type="ECO:0000256" key="2">
    <source>
        <dbReference type="ARBA" id="ARBA00022679"/>
    </source>
</evidence>
<keyword evidence="3 6" id="KW-0012">Acyltransferase</keyword>
<dbReference type="InterPro" id="IPR016039">
    <property type="entry name" value="Thiolase-like"/>
</dbReference>
<dbReference type="InterPro" id="IPR018201">
    <property type="entry name" value="Ketoacyl_synth_AS"/>
</dbReference>
<dbReference type="EMBL" id="JBJVNI010000012">
    <property type="protein sequence ID" value="MFM9611488.1"/>
    <property type="molecule type" value="Genomic_DNA"/>
</dbReference>
<dbReference type="InterPro" id="IPR000794">
    <property type="entry name" value="Beta-ketoacyl_synthase"/>
</dbReference>
<dbReference type="CDD" id="cd00834">
    <property type="entry name" value="KAS_I_II"/>
    <property type="match status" value="1"/>
</dbReference>
<keyword evidence="2 4" id="KW-0808">Transferase</keyword>
<keyword evidence="7" id="KW-1185">Reference proteome</keyword>
<evidence type="ECO:0000256" key="3">
    <source>
        <dbReference type="ARBA" id="ARBA00023315"/>
    </source>
</evidence>
<dbReference type="Gene3D" id="3.40.47.10">
    <property type="match status" value="1"/>
</dbReference>
<gene>
    <name evidence="6" type="ORF">ACKI18_22585</name>
</gene>
<evidence type="ECO:0000256" key="1">
    <source>
        <dbReference type="ARBA" id="ARBA00008467"/>
    </source>
</evidence>
<dbReference type="EC" id="2.3.1.-" evidence="6"/>
<organism evidence="6 7">
    <name type="scientific">Streptomyces niveiscabiei</name>
    <dbReference type="NCBI Taxonomy" id="164115"/>
    <lineage>
        <taxon>Bacteria</taxon>
        <taxon>Bacillati</taxon>
        <taxon>Actinomycetota</taxon>
        <taxon>Actinomycetes</taxon>
        <taxon>Kitasatosporales</taxon>
        <taxon>Streptomycetaceae</taxon>
        <taxon>Streptomyces</taxon>
    </lineage>
</organism>
<sequence>MNGVDGRAHIAVTGIGLVTPGGTGREATWRTVLEGRATAARVPQLKGLGAEFACTISDPPALKQSWQYDRHTRFALAAADEALADAGLDPGDWDGERVAVVVGTAFGGTESQLGQHERLLTGAQVSPYLVPMFLPNMAAAQVALRVGARGPVSGVSTACASGATAIGTAMGLLRDGVCDVALAGGADAAVHPLWIAGFDSMGALSRRGESRPFDAARDGFVMGEGAGILVLERGVDARRRGRRGYAVLAGYGASGDAHHAVAPDPAGRGAERAVRGALAAAGVGASDVDHVNSHGTSTPLNDKAEAALIARCFPHGPSVTSAKGALGHLLGAAGAVEAALTALTLSYGQVPPIAGLSTPDAAGLDLVTAARTAAPAVAVSHSFGFGGHNTALVLRTWEH</sequence>
<dbReference type="SMART" id="SM00825">
    <property type="entry name" value="PKS_KS"/>
    <property type="match status" value="1"/>
</dbReference>
<proteinExistence type="inferred from homology"/>